<dbReference type="EMBL" id="CACRXK020046036">
    <property type="protein sequence ID" value="CAB4046122.1"/>
    <property type="molecule type" value="Genomic_DNA"/>
</dbReference>
<keyword evidence="2" id="KW-1185">Reference proteome</keyword>
<protein>
    <submittedName>
        <fullName evidence="1">Uncharacterized protein</fullName>
    </submittedName>
</protein>
<evidence type="ECO:0000313" key="1">
    <source>
        <dbReference type="EMBL" id="CAB4046122.1"/>
    </source>
</evidence>
<comment type="caution">
    <text evidence="1">The sequence shown here is derived from an EMBL/GenBank/DDBJ whole genome shotgun (WGS) entry which is preliminary data.</text>
</comment>
<dbReference type="OrthoDB" id="7765170at2759"/>
<proteinExistence type="predicted"/>
<sequence>MVKRWQFDWTTSMNYEISRKFFPKVNRERQRQTRTKSRKNLQLLAQAATGHGLFAGQLSKWHDMPATCQLCESREAIETSWHIWHECEALEVEQLQRVAAQGPPEATEQSASDKQDQDQIIAYFRLDRIADLMERNSMTIETLKELRERESQ</sequence>
<dbReference type="AlphaFoldDB" id="A0A7D9KLP2"/>
<name>A0A7D9KLP2_PARCT</name>
<reference evidence="1" key="1">
    <citation type="submission" date="2020-04" db="EMBL/GenBank/DDBJ databases">
        <authorList>
            <person name="Alioto T."/>
            <person name="Alioto T."/>
            <person name="Gomez Garrido J."/>
        </authorList>
    </citation>
    <scope>NUCLEOTIDE SEQUENCE</scope>
    <source>
        <strain evidence="1">A484AB</strain>
    </source>
</reference>
<dbReference type="Proteomes" id="UP001152795">
    <property type="component" value="Unassembled WGS sequence"/>
</dbReference>
<organism evidence="1 2">
    <name type="scientific">Paramuricea clavata</name>
    <name type="common">Red gorgonian</name>
    <name type="synonym">Violescent sea-whip</name>
    <dbReference type="NCBI Taxonomy" id="317549"/>
    <lineage>
        <taxon>Eukaryota</taxon>
        <taxon>Metazoa</taxon>
        <taxon>Cnidaria</taxon>
        <taxon>Anthozoa</taxon>
        <taxon>Octocorallia</taxon>
        <taxon>Malacalcyonacea</taxon>
        <taxon>Plexauridae</taxon>
        <taxon>Paramuricea</taxon>
    </lineage>
</organism>
<gene>
    <name evidence="1" type="ORF">PACLA_8A028709</name>
</gene>
<evidence type="ECO:0000313" key="2">
    <source>
        <dbReference type="Proteomes" id="UP001152795"/>
    </source>
</evidence>
<accession>A0A7D9KLP2</accession>